<feature type="transmembrane region" description="Helical" evidence="8">
    <location>
        <begin position="54"/>
        <end position="77"/>
    </location>
</feature>
<dbReference type="Pfam" id="PF00860">
    <property type="entry name" value="Xan_ur_permease"/>
    <property type="match status" value="1"/>
</dbReference>
<dbReference type="PROSITE" id="PS01116">
    <property type="entry name" value="XANTH_URACIL_PERMASE"/>
    <property type="match status" value="1"/>
</dbReference>
<evidence type="ECO:0000256" key="4">
    <source>
        <dbReference type="ARBA" id="ARBA00022692"/>
    </source>
</evidence>
<feature type="transmembrane region" description="Helical" evidence="8">
    <location>
        <begin position="224"/>
        <end position="246"/>
    </location>
</feature>
<sequence>SISFFSLLLFFLSLLFLSLFFLSLSPFTSSYSLFSISFFSLRFLSLSPFISSYSLFSISFFSLRLFFLSLSLSPFPFTSIYPSSFFHTISFFSLSLSLSLCPLPSLFISIYSLLLKTQWSTSYRAPWFNFPYPGQWGMPTVSLAGVFGMLAGIVCSMAESVGDYHSCARLSGAPPPPKHAINRGIGVEGVGSLLAGAFGTGNGTTSFSENIAALGITKVGSRTVILVSGFIMILIGILGKIGAIFTTIPNPVIGGMFLIMFGVITAAGISNLQFTFQYSLKCVRSLRFSPYCPNINTNSTFVCVVGVKEVDQVLQILLTTHMFIGGFLGFFLDNTIPGTKKERGLLCLDKDDAEDTSRSSQVYDLPFGISSFFSRRSWGRYIPFCPWNDDRSKEEKEAKREKEKDRERRNKYWG</sequence>
<evidence type="ECO:0000256" key="8">
    <source>
        <dbReference type="SAM" id="Phobius"/>
    </source>
</evidence>
<reference evidence="9" key="2">
    <citation type="submission" date="2025-09" db="UniProtKB">
        <authorList>
            <consortium name="Ensembl"/>
        </authorList>
    </citation>
    <scope>IDENTIFICATION</scope>
</reference>
<feature type="transmembrane region" description="Helical" evidence="8">
    <location>
        <begin position="134"/>
        <end position="155"/>
    </location>
</feature>
<keyword evidence="4 8" id="KW-0812">Transmembrane</keyword>
<name>A0A3B4A1W1_9GOBI</name>
<dbReference type="STRING" id="409849.ENSPMGP00000010491"/>
<feature type="transmembrane region" description="Helical" evidence="8">
    <location>
        <begin position="252"/>
        <end position="276"/>
    </location>
</feature>
<accession>A0A3B4A1W1</accession>
<evidence type="ECO:0000256" key="6">
    <source>
        <dbReference type="ARBA" id="ARBA00023136"/>
    </source>
</evidence>
<protein>
    <recommendedName>
        <fullName evidence="11">Solute carrier family 23 member 1</fullName>
    </recommendedName>
</protein>
<feature type="compositionally biased region" description="Basic and acidic residues" evidence="7">
    <location>
        <begin position="388"/>
        <end position="414"/>
    </location>
</feature>
<keyword evidence="3" id="KW-0813">Transport</keyword>
<feature type="transmembrane region" description="Helical" evidence="8">
    <location>
        <begin position="89"/>
        <end position="114"/>
    </location>
</feature>
<comment type="subcellular location">
    <subcellularLocation>
        <location evidence="1">Membrane</location>
        <topology evidence="1">Multi-pass membrane protein</topology>
    </subcellularLocation>
</comment>
<evidence type="ECO:0000256" key="3">
    <source>
        <dbReference type="ARBA" id="ARBA00022448"/>
    </source>
</evidence>
<evidence type="ECO:0008006" key="11">
    <source>
        <dbReference type="Google" id="ProtNLM"/>
    </source>
</evidence>
<dbReference type="GO" id="GO:0005886">
    <property type="term" value="C:plasma membrane"/>
    <property type="evidence" value="ECO:0007669"/>
    <property type="project" value="UniProtKB-ARBA"/>
</dbReference>
<reference evidence="9" key="1">
    <citation type="submission" date="2025-08" db="UniProtKB">
        <authorList>
            <consortium name="Ensembl"/>
        </authorList>
    </citation>
    <scope>IDENTIFICATION</scope>
</reference>
<keyword evidence="10" id="KW-1185">Reference proteome</keyword>
<keyword evidence="5 8" id="KW-1133">Transmembrane helix</keyword>
<dbReference type="GO" id="GO:0022857">
    <property type="term" value="F:transmembrane transporter activity"/>
    <property type="evidence" value="ECO:0007669"/>
    <property type="project" value="InterPro"/>
</dbReference>
<organism evidence="9 10">
    <name type="scientific">Periophthalmus magnuspinnatus</name>
    <dbReference type="NCBI Taxonomy" id="409849"/>
    <lineage>
        <taxon>Eukaryota</taxon>
        <taxon>Metazoa</taxon>
        <taxon>Chordata</taxon>
        <taxon>Craniata</taxon>
        <taxon>Vertebrata</taxon>
        <taxon>Euteleostomi</taxon>
        <taxon>Actinopterygii</taxon>
        <taxon>Neopterygii</taxon>
        <taxon>Teleostei</taxon>
        <taxon>Neoteleostei</taxon>
        <taxon>Acanthomorphata</taxon>
        <taxon>Gobiaria</taxon>
        <taxon>Gobiiformes</taxon>
        <taxon>Gobioidei</taxon>
        <taxon>Gobiidae</taxon>
        <taxon>Oxudercinae</taxon>
        <taxon>Periophthalmus</taxon>
    </lineage>
</organism>
<dbReference type="AlphaFoldDB" id="A0A3B4A1W1"/>
<evidence type="ECO:0000313" key="10">
    <source>
        <dbReference type="Proteomes" id="UP000261520"/>
    </source>
</evidence>
<dbReference type="Proteomes" id="UP000261520">
    <property type="component" value="Unplaced"/>
</dbReference>
<comment type="similarity">
    <text evidence="2">Belongs to the nucleobase:cation symporter-2 (NCS2) (TC 2.A.40) family.</text>
</comment>
<evidence type="ECO:0000256" key="1">
    <source>
        <dbReference type="ARBA" id="ARBA00004141"/>
    </source>
</evidence>
<proteinExistence type="inferred from homology"/>
<evidence type="ECO:0000313" key="9">
    <source>
        <dbReference type="Ensembl" id="ENSPMGP00000010491.1"/>
    </source>
</evidence>
<evidence type="ECO:0000256" key="5">
    <source>
        <dbReference type="ARBA" id="ARBA00022989"/>
    </source>
</evidence>
<feature type="region of interest" description="Disordered" evidence="7">
    <location>
        <begin position="386"/>
        <end position="414"/>
    </location>
</feature>
<dbReference type="InterPro" id="IPR006042">
    <property type="entry name" value="Xan_ur_permease"/>
</dbReference>
<dbReference type="InterPro" id="IPR006043">
    <property type="entry name" value="NCS2"/>
</dbReference>
<dbReference type="PANTHER" id="PTHR11119">
    <property type="entry name" value="XANTHINE-URACIL / VITAMIN C PERMEASE FAMILY MEMBER"/>
    <property type="match status" value="1"/>
</dbReference>
<evidence type="ECO:0000256" key="2">
    <source>
        <dbReference type="ARBA" id="ARBA00008821"/>
    </source>
</evidence>
<dbReference type="Ensembl" id="ENSPMGT00000011187.1">
    <property type="protein sequence ID" value="ENSPMGP00000010491.1"/>
    <property type="gene ID" value="ENSPMGG00000008681.1"/>
</dbReference>
<evidence type="ECO:0000256" key="7">
    <source>
        <dbReference type="SAM" id="MobiDB-lite"/>
    </source>
</evidence>
<keyword evidence="6 8" id="KW-0472">Membrane</keyword>